<organism evidence="1 2">
    <name type="scientific">Setaria viridis</name>
    <name type="common">Green bristlegrass</name>
    <name type="synonym">Setaria italica subsp. viridis</name>
    <dbReference type="NCBI Taxonomy" id="4556"/>
    <lineage>
        <taxon>Eukaryota</taxon>
        <taxon>Viridiplantae</taxon>
        <taxon>Streptophyta</taxon>
        <taxon>Embryophyta</taxon>
        <taxon>Tracheophyta</taxon>
        <taxon>Spermatophyta</taxon>
        <taxon>Magnoliopsida</taxon>
        <taxon>Liliopsida</taxon>
        <taxon>Poales</taxon>
        <taxon>Poaceae</taxon>
        <taxon>PACMAD clade</taxon>
        <taxon>Panicoideae</taxon>
        <taxon>Panicodae</taxon>
        <taxon>Paniceae</taxon>
        <taxon>Cenchrinae</taxon>
        <taxon>Setaria</taxon>
    </lineage>
</organism>
<proteinExistence type="predicted"/>
<name>A0A4V6D4X1_SETVI</name>
<protein>
    <submittedName>
        <fullName evidence="1">Uncharacterized protein</fullName>
    </submittedName>
</protein>
<accession>A0A4V6D4X1</accession>
<evidence type="ECO:0000313" key="2">
    <source>
        <dbReference type="Proteomes" id="UP000298652"/>
    </source>
</evidence>
<keyword evidence="2" id="KW-1185">Reference proteome</keyword>
<dbReference type="EMBL" id="CM016557">
    <property type="protein sequence ID" value="TKW08186.1"/>
    <property type="molecule type" value="Genomic_DNA"/>
</dbReference>
<dbReference type="AlphaFoldDB" id="A0A4V6D4X1"/>
<evidence type="ECO:0000313" key="1">
    <source>
        <dbReference type="EMBL" id="TKW08186.1"/>
    </source>
</evidence>
<dbReference type="Gramene" id="TKW08186">
    <property type="protein sequence ID" value="TKW08186"/>
    <property type="gene ID" value="SEVIR_6G012600v2"/>
</dbReference>
<dbReference type="Proteomes" id="UP000298652">
    <property type="component" value="Chromosome 6"/>
</dbReference>
<gene>
    <name evidence="1" type="ORF">SEVIR_6G012600v2</name>
</gene>
<reference evidence="1" key="1">
    <citation type="submission" date="2019-03" db="EMBL/GenBank/DDBJ databases">
        <title>WGS assembly of Setaria viridis.</title>
        <authorList>
            <person name="Huang P."/>
            <person name="Jenkins J."/>
            <person name="Grimwood J."/>
            <person name="Barry K."/>
            <person name="Healey A."/>
            <person name="Mamidi S."/>
            <person name="Sreedasyam A."/>
            <person name="Shu S."/>
            <person name="Feldman M."/>
            <person name="Wu J."/>
            <person name="Yu Y."/>
            <person name="Chen C."/>
            <person name="Johnson J."/>
            <person name="Rokhsar D."/>
            <person name="Baxter I."/>
            <person name="Schmutz J."/>
            <person name="Brutnell T."/>
            <person name="Kellogg E."/>
        </authorList>
    </citation>
    <scope>NUCLEOTIDE SEQUENCE [LARGE SCALE GENOMIC DNA]</scope>
</reference>
<sequence length="121" mass="14229">MLTPELVRAFRKISMLRKFTGGLFVIILHLPLVLLSGKHMTTTSSLRLWCIILKLQFLRMLDQVDKDRTQCIYMHPWTEHNVPVCKFTIWMAENIILIYSFERNRVQTRPGVGRVYNHGVS</sequence>